<dbReference type="RefSeq" id="WP_259094741.1">
    <property type="nucleotide sequence ID" value="NZ_JANUCP010000002.1"/>
</dbReference>
<keyword evidence="2" id="KW-1185">Reference proteome</keyword>
<evidence type="ECO:0000313" key="1">
    <source>
        <dbReference type="EMBL" id="MCS3918712.1"/>
    </source>
</evidence>
<comment type="caution">
    <text evidence="1">The sequence shown here is derived from an EMBL/GenBank/DDBJ whole genome shotgun (WGS) entry which is preliminary data.</text>
</comment>
<sequence>MAKMTKRRPKVVREIIGGEVYEYVPLGKHIVSARGVCGGRPTFKYTRVEVRHILNLLAHGWTVDQIVQDFNRPEINREAIEEAMKLAVKALERWAHEVGEAA</sequence>
<dbReference type="InterPro" id="IPR036388">
    <property type="entry name" value="WH-like_DNA-bd_sf"/>
</dbReference>
<accession>A0ABT2EL86</accession>
<dbReference type="EMBL" id="JANUCP010000002">
    <property type="protein sequence ID" value="MCS3918712.1"/>
    <property type="molecule type" value="Genomic_DNA"/>
</dbReference>
<name>A0ABT2EL86_9BACT</name>
<dbReference type="SUPFAM" id="SSF46689">
    <property type="entry name" value="Homeodomain-like"/>
    <property type="match status" value="1"/>
</dbReference>
<reference evidence="1 2" key="1">
    <citation type="submission" date="2022-08" db="EMBL/GenBank/DDBJ databases">
        <title>Bacterial and archaeal communities from various locations to study Microbial Dark Matter (Phase II).</title>
        <authorList>
            <person name="Stepanauskas R."/>
        </authorList>
    </citation>
    <scope>NUCLEOTIDE SEQUENCE [LARGE SCALE GENOMIC DNA]</scope>
    <source>
        <strain evidence="1 2">PD1</strain>
    </source>
</reference>
<proteinExistence type="predicted"/>
<evidence type="ECO:0000313" key="2">
    <source>
        <dbReference type="Proteomes" id="UP001204798"/>
    </source>
</evidence>
<dbReference type="Gene3D" id="1.10.10.10">
    <property type="entry name" value="Winged helix-like DNA-binding domain superfamily/Winged helix DNA-binding domain"/>
    <property type="match status" value="1"/>
</dbReference>
<dbReference type="Pfam" id="PF04255">
    <property type="entry name" value="DUF433"/>
    <property type="match status" value="1"/>
</dbReference>
<organism evidence="1 2">
    <name type="scientific">Candidatus Fervidibacter sacchari</name>
    <dbReference type="NCBI Taxonomy" id="1448929"/>
    <lineage>
        <taxon>Bacteria</taxon>
        <taxon>Candidatus Fervidibacterota</taxon>
        <taxon>Candidatus Fervidibacter</taxon>
    </lineage>
</organism>
<gene>
    <name evidence="1" type="ORF">M2350_001112</name>
</gene>
<dbReference type="InterPro" id="IPR007367">
    <property type="entry name" value="DUF433"/>
</dbReference>
<dbReference type="InterPro" id="IPR009057">
    <property type="entry name" value="Homeodomain-like_sf"/>
</dbReference>
<dbReference type="Proteomes" id="UP001204798">
    <property type="component" value="Unassembled WGS sequence"/>
</dbReference>
<protein>
    <submittedName>
        <fullName evidence="1">Uncharacterized protein (DUF433 family)</fullName>
    </submittedName>
</protein>